<keyword evidence="2" id="KW-0808">Transferase</keyword>
<dbReference type="EMBL" id="FMUR01000026">
    <property type="protein sequence ID" value="SCY55746.1"/>
    <property type="molecule type" value="Genomic_DNA"/>
</dbReference>
<evidence type="ECO:0000259" key="1">
    <source>
        <dbReference type="Pfam" id="PF00535"/>
    </source>
</evidence>
<dbReference type="PANTHER" id="PTHR22916:SF67">
    <property type="entry name" value="COLANIC ACID BIOSYNTHESIS GLYCOSYL TRANSFERASE WCAE-RELATED"/>
    <property type="match status" value="1"/>
</dbReference>
<dbReference type="Pfam" id="PF00535">
    <property type="entry name" value="Glycos_transf_2"/>
    <property type="match status" value="1"/>
</dbReference>
<evidence type="ECO:0000313" key="3">
    <source>
        <dbReference type="Proteomes" id="UP000183047"/>
    </source>
</evidence>
<dbReference type="GO" id="GO:0016740">
    <property type="term" value="F:transferase activity"/>
    <property type="evidence" value="ECO:0007669"/>
    <property type="project" value="UniProtKB-KW"/>
</dbReference>
<keyword evidence="3" id="KW-1185">Reference proteome</keyword>
<dbReference type="CDD" id="cd06433">
    <property type="entry name" value="GT_2_WfgS_like"/>
    <property type="match status" value="1"/>
</dbReference>
<dbReference type="RefSeq" id="WP_074463438.1">
    <property type="nucleotide sequence ID" value="NZ_FMUR01000026.1"/>
</dbReference>
<name>A0A1G5GW15_9FIRM</name>
<gene>
    <name evidence="2" type="ORF">SAMN02910451_03071</name>
</gene>
<reference evidence="3" key="1">
    <citation type="submission" date="2016-10" db="EMBL/GenBank/DDBJ databases">
        <authorList>
            <person name="Varghese N."/>
            <person name="Submissions S."/>
        </authorList>
    </citation>
    <scope>NUCLEOTIDE SEQUENCE [LARGE SCALE GENOMIC DNA]</scope>
    <source>
        <strain evidence="3">XBD2006</strain>
    </source>
</reference>
<dbReference type="InterPro" id="IPR001173">
    <property type="entry name" value="Glyco_trans_2-like"/>
</dbReference>
<dbReference type="OrthoDB" id="396512at2"/>
<organism evidence="2 3">
    <name type="scientific">Butyrivibrio hungatei</name>
    <dbReference type="NCBI Taxonomy" id="185008"/>
    <lineage>
        <taxon>Bacteria</taxon>
        <taxon>Bacillati</taxon>
        <taxon>Bacillota</taxon>
        <taxon>Clostridia</taxon>
        <taxon>Lachnospirales</taxon>
        <taxon>Lachnospiraceae</taxon>
        <taxon>Butyrivibrio</taxon>
    </lineage>
</organism>
<feature type="domain" description="Glycosyltransferase 2-like" evidence="1">
    <location>
        <begin position="7"/>
        <end position="185"/>
    </location>
</feature>
<dbReference type="InterPro" id="IPR029044">
    <property type="entry name" value="Nucleotide-diphossugar_trans"/>
</dbReference>
<accession>A0A1G5GW15</accession>
<dbReference type="SUPFAM" id="SSF53448">
    <property type="entry name" value="Nucleotide-diphospho-sugar transferases"/>
    <property type="match status" value="1"/>
</dbReference>
<evidence type="ECO:0000313" key="2">
    <source>
        <dbReference type="EMBL" id="SCY55746.1"/>
    </source>
</evidence>
<sequence>MNDELISVITVAKNAEKTIRATIDSVLSQTYRNIEYICIVGECNDKTNIIIDEYKRQFDLKGVRLKHVSGPDSGIYDAMNKGSELASGQWLYFLNADDRLCDGVVFQRIFAEKHIYDETDCVYGNIILCSDGKKVIRKGAPVSAIYYKFPICHQAAFVRKSIIKKYGFNEEYKRLADFDQFFRMYLDNRIFKYVDVDVAYFSTDGVSQKNNIALAIEREKIHKKLGISRKKRIRRWVRYFFICVIKDNRLFYKCFFGINYWIQKIKNIH</sequence>
<dbReference type="Gene3D" id="3.90.550.10">
    <property type="entry name" value="Spore Coat Polysaccharide Biosynthesis Protein SpsA, Chain A"/>
    <property type="match status" value="1"/>
</dbReference>
<protein>
    <submittedName>
        <fullName evidence="2">Glycosyltransferase involved in cell wall bisynthesis</fullName>
    </submittedName>
</protein>
<dbReference type="AlphaFoldDB" id="A0A1G5GW15"/>
<proteinExistence type="predicted"/>
<dbReference type="PANTHER" id="PTHR22916">
    <property type="entry name" value="GLYCOSYLTRANSFERASE"/>
    <property type="match status" value="1"/>
</dbReference>
<dbReference type="Proteomes" id="UP000183047">
    <property type="component" value="Unassembled WGS sequence"/>
</dbReference>